<comment type="similarity">
    <text evidence="2">Belongs to the cation diffusion facilitator (CDF) transporter (TC 2.A.4) family. SLC30A subfamily.</text>
</comment>
<evidence type="ECO:0000256" key="1">
    <source>
        <dbReference type="ARBA" id="ARBA00004141"/>
    </source>
</evidence>
<dbReference type="OMA" id="FQDCASW"/>
<dbReference type="InterPro" id="IPR027470">
    <property type="entry name" value="Cation_efflux_CTD"/>
</dbReference>
<dbReference type="AlphaFoldDB" id="A0A168QXZ1"/>
<evidence type="ECO:0000259" key="11">
    <source>
        <dbReference type="Pfam" id="PF16916"/>
    </source>
</evidence>
<dbReference type="Gene3D" id="1.20.1510.10">
    <property type="entry name" value="Cation efflux protein transmembrane domain"/>
    <property type="match status" value="1"/>
</dbReference>
<evidence type="ECO:0000313" key="12">
    <source>
        <dbReference type="EMBL" id="SAM05745.1"/>
    </source>
</evidence>
<evidence type="ECO:0008006" key="14">
    <source>
        <dbReference type="Google" id="ProtNLM"/>
    </source>
</evidence>
<evidence type="ECO:0000256" key="8">
    <source>
        <dbReference type="SAM" id="MobiDB-lite"/>
    </source>
</evidence>
<sequence>MMFLNGGFFVVEIVIGYKESSLALIADSFHMLNDLISLVVALWAIRLADQRHQTHSKYSYGWQRAEILGALFNGVFLLALCFTILMEAIQRFIHMEPMTNPDMVLITGGAGLVANILGLLLFHEHGHSHGHSHSHSHQHDTTGMESAHDHHHHHHHEDNGGHLNTRGASLIFLHVLGDALGNIGVMAAALFIWLTPFSWRFYMDPVISLVIAIIIFGSAIPLVKATSSILLQGVPDSVDLDDVRETLLQIPGVQSIHELHIWQLSDTKIIASLHVVLSESAYTESSLQMRHTLHDFGVHSATIQPEFSDGMNEKRIDGVDHMLSSSTISATSTKDNATLQGGMKEDLVGYRLILW</sequence>
<dbReference type="InterPro" id="IPR002524">
    <property type="entry name" value="Cation_efflux"/>
</dbReference>
<name>A0A168QXZ1_ABSGL</name>
<organism evidence="12">
    <name type="scientific">Absidia glauca</name>
    <name type="common">Pin mould</name>
    <dbReference type="NCBI Taxonomy" id="4829"/>
    <lineage>
        <taxon>Eukaryota</taxon>
        <taxon>Fungi</taxon>
        <taxon>Fungi incertae sedis</taxon>
        <taxon>Mucoromycota</taxon>
        <taxon>Mucoromycotina</taxon>
        <taxon>Mucoromycetes</taxon>
        <taxon>Mucorales</taxon>
        <taxon>Cunninghamellaceae</taxon>
        <taxon>Absidia</taxon>
    </lineage>
</organism>
<evidence type="ECO:0000256" key="6">
    <source>
        <dbReference type="ARBA" id="ARBA00022989"/>
    </source>
</evidence>
<comment type="subcellular location">
    <subcellularLocation>
        <location evidence="1">Membrane</location>
        <topology evidence="1">Multi-pass membrane protein</topology>
    </subcellularLocation>
</comment>
<dbReference type="NCBIfam" id="TIGR01297">
    <property type="entry name" value="CDF"/>
    <property type="match status" value="1"/>
</dbReference>
<feature type="transmembrane region" description="Helical" evidence="9">
    <location>
        <begin position="170"/>
        <end position="194"/>
    </location>
</feature>
<keyword evidence="3" id="KW-0813">Transport</keyword>
<dbReference type="Proteomes" id="UP000078561">
    <property type="component" value="Unassembled WGS sequence"/>
</dbReference>
<keyword evidence="5" id="KW-0862">Zinc</keyword>
<dbReference type="EMBL" id="LT554468">
    <property type="protein sequence ID" value="SAM05745.1"/>
    <property type="molecule type" value="Genomic_DNA"/>
</dbReference>
<dbReference type="InterPro" id="IPR027469">
    <property type="entry name" value="Cation_efflux_TMD_sf"/>
</dbReference>
<feature type="region of interest" description="Disordered" evidence="8">
    <location>
        <begin position="128"/>
        <end position="161"/>
    </location>
</feature>
<dbReference type="STRING" id="4829.A0A168QXZ1"/>
<dbReference type="GO" id="GO:0016020">
    <property type="term" value="C:membrane"/>
    <property type="evidence" value="ECO:0007669"/>
    <property type="project" value="UniProtKB-SubCell"/>
</dbReference>
<dbReference type="PANTHER" id="PTHR45820">
    <property type="entry name" value="FI23527P1"/>
    <property type="match status" value="1"/>
</dbReference>
<dbReference type="GO" id="GO:0006882">
    <property type="term" value="P:intracellular zinc ion homeostasis"/>
    <property type="evidence" value="ECO:0007669"/>
    <property type="project" value="TreeGrafter"/>
</dbReference>
<feature type="transmembrane region" description="Helical" evidence="9">
    <location>
        <begin position="206"/>
        <end position="223"/>
    </location>
</feature>
<feature type="transmembrane region" description="Helical" evidence="9">
    <location>
        <begin position="65"/>
        <end position="85"/>
    </location>
</feature>
<dbReference type="Pfam" id="PF01545">
    <property type="entry name" value="Cation_efflux"/>
    <property type="match status" value="1"/>
</dbReference>
<reference evidence="12" key="1">
    <citation type="submission" date="2016-04" db="EMBL/GenBank/DDBJ databases">
        <authorList>
            <person name="Evans L.H."/>
            <person name="Alamgir A."/>
            <person name="Owens N."/>
            <person name="Weber N.D."/>
            <person name="Virtaneva K."/>
            <person name="Barbian K."/>
            <person name="Babar A."/>
            <person name="Rosenke K."/>
        </authorList>
    </citation>
    <scope>NUCLEOTIDE SEQUENCE [LARGE SCALE GENOMIC DNA]</scope>
    <source>
        <strain evidence="12">CBS 101.48</strain>
    </source>
</reference>
<dbReference type="SUPFAM" id="SSF161111">
    <property type="entry name" value="Cation efflux protein transmembrane domain-like"/>
    <property type="match status" value="1"/>
</dbReference>
<keyword evidence="13" id="KW-1185">Reference proteome</keyword>
<feature type="domain" description="Cation efflux protein cytoplasmic" evidence="11">
    <location>
        <begin position="235"/>
        <end position="280"/>
    </location>
</feature>
<dbReference type="InParanoid" id="A0A168QXZ1"/>
<dbReference type="PANTHER" id="PTHR45820:SF4">
    <property type="entry name" value="ZINC TRANSPORTER 63C, ISOFORM F"/>
    <property type="match status" value="1"/>
</dbReference>
<dbReference type="InterPro" id="IPR058533">
    <property type="entry name" value="Cation_efflux_TM"/>
</dbReference>
<dbReference type="GO" id="GO:0005385">
    <property type="term" value="F:zinc ion transmembrane transporter activity"/>
    <property type="evidence" value="ECO:0007669"/>
    <property type="project" value="TreeGrafter"/>
</dbReference>
<keyword evidence="4 9" id="KW-0812">Transmembrane</keyword>
<protein>
    <recommendedName>
        <fullName evidence="14">Cation efflux protein cytoplasmic domain-containing protein</fullName>
    </recommendedName>
</protein>
<feature type="transmembrane region" description="Helical" evidence="9">
    <location>
        <begin position="105"/>
        <end position="122"/>
    </location>
</feature>
<dbReference type="OrthoDB" id="9944568at2759"/>
<feature type="domain" description="Cation efflux protein transmembrane" evidence="10">
    <location>
        <begin position="3"/>
        <end position="231"/>
    </location>
</feature>
<evidence type="ECO:0000259" key="10">
    <source>
        <dbReference type="Pfam" id="PF01545"/>
    </source>
</evidence>
<keyword evidence="6 9" id="KW-1133">Transmembrane helix</keyword>
<dbReference type="SUPFAM" id="SSF160240">
    <property type="entry name" value="Cation efflux protein cytoplasmic domain-like"/>
    <property type="match status" value="1"/>
</dbReference>
<evidence type="ECO:0000313" key="13">
    <source>
        <dbReference type="Proteomes" id="UP000078561"/>
    </source>
</evidence>
<evidence type="ECO:0000256" key="4">
    <source>
        <dbReference type="ARBA" id="ARBA00022692"/>
    </source>
</evidence>
<keyword evidence="7 9" id="KW-0472">Membrane</keyword>
<evidence type="ECO:0000256" key="3">
    <source>
        <dbReference type="ARBA" id="ARBA00022448"/>
    </source>
</evidence>
<dbReference type="FunCoup" id="A0A168QXZ1">
    <property type="interactions" value="185"/>
</dbReference>
<evidence type="ECO:0000256" key="7">
    <source>
        <dbReference type="ARBA" id="ARBA00023136"/>
    </source>
</evidence>
<feature type="compositionally biased region" description="Basic and acidic residues" evidence="8">
    <location>
        <begin position="137"/>
        <end position="148"/>
    </location>
</feature>
<proteinExistence type="inferred from homology"/>
<gene>
    <name evidence="12" type="primary">ABSGL_11620.1 scaffold 12295</name>
</gene>
<feature type="transmembrane region" description="Helical" evidence="9">
    <location>
        <begin position="20"/>
        <end position="45"/>
    </location>
</feature>
<evidence type="ECO:0000256" key="9">
    <source>
        <dbReference type="SAM" id="Phobius"/>
    </source>
</evidence>
<dbReference type="Pfam" id="PF16916">
    <property type="entry name" value="ZT_dimer"/>
    <property type="match status" value="1"/>
</dbReference>
<evidence type="ECO:0000256" key="2">
    <source>
        <dbReference type="ARBA" id="ARBA00008873"/>
    </source>
</evidence>
<dbReference type="InterPro" id="IPR036837">
    <property type="entry name" value="Cation_efflux_CTD_sf"/>
</dbReference>
<evidence type="ECO:0000256" key="5">
    <source>
        <dbReference type="ARBA" id="ARBA00022833"/>
    </source>
</evidence>
<accession>A0A168QXZ1</accession>